<dbReference type="Gene3D" id="2.60.40.1800">
    <property type="match status" value="1"/>
</dbReference>
<evidence type="ECO:0008006" key="6">
    <source>
        <dbReference type="Google" id="ProtNLM"/>
    </source>
</evidence>
<feature type="compositionally biased region" description="Low complexity" evidence="1">
    <location>
        <begin position="264"/>
        <end position="278"/>
    </location>
</feature>
<feature type="compositionally biased region" description="Acidic residues" evidence="1">
    <location>
        <begin position="287"/>
        <end position="307"/>
    </location>
</feature>
<evidence type="ECO:0000256" key="3">
    <source>
        <dbReference type="SAM" id="SignalP"/>
    </source>
</evidence>
<protein>
    <recommendedName>
        <fullName evidence="6">Bacterial Ig-like domain-containing protein</fullName>
    </recommendedName>
</protein>
<organism evidence="4 5">
    <name type="scientific">Candidatus Kerfeldbacteria bacterium CG15_BIG_FIL_POST_REV_8_21_14_020_45_12</name>
    <dbReference type="NCBI Taxonomy" id="2014247"/>
    <lineage>
        <taxon>Bacteria</taxon>
        <taxon>Candidatus Kerfeldiibacteriota</taxon>
    </lineage>
</organism>
<keyword evidence="2" id="KW-1133">Transmembrane helix</keyword>
<sequence>MKRTVLWVLSTIVFSLFSAGAASAATMPAAPTLIAPMEQSVVTTSLPVITGLVHADLRVAVYIDDVFNGYATMVSEANGVQSFAYEPFLGLGIGEHSVMVRAEDTNAGTRSDKSDVRMFHVVHALPAPTVIGAVVNDDSSASQPFMVGVAPADSTVTVMIDGQEVGTTTATSHVSGIGDFAFRAPSNLRAGWHNVTAIASEPSGFGRTSRVSQKTAILISAPAVTAEASTSNSNNDEPSGSAGQADQETQETIAPEESSSNNEVGDVTTDDTLSSDVSAGDAVAEVSEVETDSKDEEDESTEAGTDDQDNKLTFLGWIALLIVAITVVARARKRRSGDMSEVTFSPSSDTKGSVDGSGKPQGQLDLQAPIENKNITVIKHDSDSTDHKENGQS</sequence>
<evidence type="ECO:0000256" key="1">
    <source>
        <dbReference type="SAM" id="MobiDB-lite"/>
    </source>
</evidence>
<dbReference type="Proteomes" id="UP000230292">
    <property type="component" value="Unassembled WGS sequence"/>
</dbReference>
<proteinExistence type="predicted"/>
<feature type="transmembrane region" description="Helical" evidence="2">
    <location>
        <begin position="314"/>
        <end position="331"/>
    </location>
</feature>
<gene>
    <name evidence="4" type="ORF">COW24_04900</name>
</gene>
<feature type="region of interest" description="Disordered" evidence="1">
    <location>
        <begin position="334"/>
        <end position="393"/>
    </location>
</feature>
<keyword evidence="2" id="KW-0812">Transmembrane</keyword>
<comment type="caution">
    <text evidence="4">The sequence shown here is derived from an EMBL/GenBank/DDBJ whole genome shotgun (WGS) entry which is preliminary data.</text>
</comment>
<feature type="signal peptide" evidence="3">
    <location>
        <begin position="1"/>
        <end position="24"/>
    </location>
</feature>
<feature type="compositionally biased region" description="Polar residues" evidence="1">
    <location>
        <begin position="227"/>
        <end position="263"/>
    </location>
</feature>
<feature type="region of interest" description="Disordered" evidence="1">
    <location>
        <begin position="224"/>
        <end position="308"/>
    </location>
</feature>
<evidence type="ECO:0000256" key="2">
    <source>
        <dbReference type="SAM" id="Phobius"/>
    </source>
</evidence>
<accession>A0A2M7H2V4</accession>
<dbReference type="EMBL" id="PFGC01000050">
    <property type="protein sequence ID" value="PIW36519.1"/>
    <property type="molecule type" value="Genomic_DNA"/>
</dbReference>
<keyword evidence="3" id="KW-0732">Signal</keyword>
<name>A0A2M7H2V4_9BACT</name>
<reference evidence="4 5" key="1">
    <citation type="submission" date="2017-09" db="EMBL/GenBank/DDBJ databases">
        <title>Depth-based differentiation of microbial function through sediment-hosted aquifers and enrichment of novel symbionts in the deep terrestrial subsurface.</title>
        <authorList>
            <person name="Probst A.J."/>
            <person name="Ladd B."/>
            <person name="Jarett J.K."/>
            <person name="Geller-Mcgrath D.E."/>
            <person name="Sieber C.M."/>
            <person name="Emerson J.B."/>
            <person name="Anantharaman K."/>
            <person name="Thomas B.C."/>
            <person name="Malmstrom R."/>
            <person name="Stieglmeier M."/>
            <person name="Klingl A."/>
            <person name="Woyke T."/>
            <person name="Ryan C.M."/>
            <person name="Banfield J.F."/>
        </authorList>
    </citation>
    <scope>NUCLEOTIDE SEQUENCE [LARGE SCALE GENOMIC DNA]</scope>
    <source>
        <strain evidence="4">CG15_BIG_FIL_POST_REV_8_21_14_020_45_12</strain>
    </source>
</reference>
<evidence type="ECO:0000313" key="4">
    <source>
        <dbReference type="EMBL" id="PIW36519.1"/>
    </source>
</evidence>
<feature type="compositionally biased region" description="Polar residues" evidence="1">
    <location>
        <begin position="342"/>
        <end position="351"/>
    </location>
</feature>
<evidence type="ECO:0000313" key="5">
    <source>
        <dbReference type="Proteomes" id="UP000230292"/>
    </source>
</evidence>
<feature type="compositionally biased region" description="Basic and acidic residues" evidence="1">
    <location>
        <begin position="378"/>
        <end position="393"/>
    </location>
</feature>
<dbReference type="AlphaFoldDB" id="A0A2M7H2V4"/>
<feature type="chain" id="PRO_5014669814" description="Bacterial Ig-like domain-containing protein" evidence="3">
    <location>
        <begin position="25"/>
        <end position="393"/>
    </location>
</feature>
<keyword evidence="2" id="KW-0472">Membrane</keyword>